<dbReference type="Pfam" id="PF01833">
    <property type="entry name" value="TIG"/>
    <property type="match status" value="2"/>
</dbReference>
<dbReference type="AlphaFoldDB" id="A0A1M5HFJ7"/>
<feature type="domain" description="IPT/TIG" evidence="1">
    <location>
        <begin position="225"/>
        <end position="280"/>
    </location>
</feature>
<dbReference type="RefSeq" id="WP_072879362.1">
    <property type="nucleotide sequence ID" value="NZ_FQVT01000005.1"/>
</dbReference>
<dbReference type="Gene3D" id="2.60.40.10">
    <property type="entry name" value="Immunoglobulins"/>
    <property type="match status" value="3"/>
</dbReference>
<dbReference type="InterPro" id="IPR002909">
    <property type="entry name" value="IPT_dom"/>
</dbReference>
<dbReference type="STRING" id="1073325.SAMN05444483_105129"/>
<dbReference type="SUPFAM" id="SSF81296">
    <property type="entry name" value="E set domains"/>
    <property type="match status" value="2"/>
</dbReference>
<dbReference type="Proteomes" id="UP000183945">
    <property type="component" value="Unassembled WGS sequence"/>
</dbReference>
<dbReference type="OrthoDB" id="1158659at2"/>
<feature type="domain" description="IPT/TIG" evidence="1">
    <location>
        <begin position="128"/>
        <end position="194"/>
    </location>
</feature>
<accession>A0A1M5HFJ7</accession>
<sequence>MKTEYKRRYQGLTFGSLLLGLLIFFSCEADLEIDRSLEEIRGKQPEITSFSPESTPLLGNVTVKGSALNFVEKAFINGVETPIHQRVNANQIVIEAGVDVTSGPIKLVTGAGKEVVSEGDLNITYPTPSISSEIPTSSKVNENITIEGENMDAVTKVKFGEKEGFIEFKEKNALVIKTPLNNESPIALTLFYNTEAGEQTTVLEEEYEIIIPKPTVNNPPRLMTKGNPVTVIGENMNLVTSVSVGGKETAIDEVTPTSLSFAVPEGLETGYYPIKFVYSEDQETILSNIPYINGEFMKLLDFDDYPIDLPSIQFKPSPITATQQYISDPEMQPAFPPNSDVFYNVVHMGYTGSSVSDIRINDIADNEEKLETVLDEGAFNNTPYLHFWYKSDGVSSVKIYVGDKRRELDSEYRSTNGEWVLVAVNMKGFTSTAADISKRLDVTLQPTSDKSAKEVKEQSIDWFIITDKVLTEFGAEDWSGDEYFKAEG</sequence>
<dbReference type="PROSITE" id="PS51257">
    <property type="entry name" value="PROKAR_LIPOPROTEIN"/>
    <property type="match status" value="1"/>
</dbReference>
<name>A0A1M5HFJ7_SALEC</name>
<reference evidence="3" key="1">
    <citation type="submission" date="2016-11" db="EMBL/GenBank/DDBJ databases">
        <authorList>
            <person name="Varghese N."/>
            <person name="Submissions S."/>
        </authorList>
    </citation>
    <scope>NUCLEOTIDE SEQUENCE [LARGE SCALE GENOMIC DNA]</scope>
    <source>
        <strain evidence="3">DSM 24579</strain>
    </source>
</reference>
<evidence type="ECO:0000259" key="1">
    <source>
        <dbReference type="Pfam" id="PF01833"/>
    </source>
</evidence>
<keyword evidence="3" id="KW-1185">Reference proteome</keyword>
<organism evidence="2 3">
    <name type="scientific">Salegentibacter echinorum</name>
    <dbReference type="NCBI Taxonomy" id="1073325"/>
    <lineage>
        <taxon>Bacteria</taxon>
        <taxon>Pseudomonadati</taxon>
        <taxon>Bacteroidota</taxon>
        <taxon>Flavobacteriia</taxon>
        <taxon>Flavobacteriales</taxon>
        <taxon>Flavobacteriaceae</taxon>
        <taxon>Salegentibacter</taxon>
    </lineage>
</organism>
<gene>
    <name evidence="2" type="ORF">SAMN05444483_105129</name>
</gene>
<dbReference type="InterPro" id="IPR014756">
    <property type="entry name" value="Ig_E-set"/>
</dbReference>
<evidence type="ECO:0000313" key="2">
    <source>
        <dbReference type="EMBL" id="SHG14711.1"/>
    </source>
</evidence>
<dbReference type="CDD" id="cd00603">
    <property type="entry name" value="IPT_PCSR"/>
    <property type="match status" value="1"/>
</dbReference>
<dbReference type="EMBL" id="FQVT01000005">
    <property type="protein sequence ID" value="SHG14711.1"/>
    <property type="molecule type" value="Genomic_DNA"/>
</dbReference>
<proteinExistence type="predicted"/>
<dbReference type="InterPro" id="IPR013783">
    <property type="entry name" value="Ig-like_fold"/>
</dbReference>
<evidence type="ECO:0000313" key="3">
    <source>
        <dbReference type="Proteomes" id="UP000183945"/>
    </source>
</evidence>
<protein>
    <submittedName>
        <fullName evidence="2">IPT/TIG domain-containing protein</fullName>
    </submittedName>
</protein>